<evidence type="ECO:0000256" key="1">
    <source>
        <dbReference type="ARBA" id="ARBA00004606"/>
    </source>
</evidence>
<feature type="compositionally biased region" description="Low complexity" evidence="11">
    <location>
        <begin position="132"/>
        <end position="156"/>
    </location>
</feature>
<evidence type="ECO:0000259" key="14">
    <source>
        <dbReference type="Pfam" id="PF13733"/>
    </source>
</evidence>
<evidence type="ECO:0000256" key="12">
    <source>
        <dbReference type="SAM" id="Phobius"/>
    </source>
</evidence>
<gene>
    <name evidence="15" type="ORF">D9Q98_009083</name>
</gene>
<comment type="subcellular location">
    <subcellularLocation>
        <location evidence="1">Membrane</location>
        <topology evidence="1">Single-pass type II membrane protein</topology>
    </subcellularLocation>
</comment>
<dbReference type="Pfam" id="PF13733">
    <property type="entry name" value="Glyco_transf_7N"/>
    <property type="match status" value="1"/>
</dbReference>
<feature type="region of interest" description="Disordered" evidence="11">
    <location>
        <begin position="132"/>
        <end position="159"/>
    </location>
</feature>
<keyword evidence="5" id="KW-0808">Transferase</keyword>
<feature type="domain" description="Galactosyltransferase N-terminal" evidence="14">
    <location>
        <begin position="159"/>
        <end position="239"/>
    </location>
</feature>
<dbReference type="OrthoDB" id="508846at2759"/>
<sequence>MMINTSTHKPPGRVLGGARGPPHLRFILGLVLGAGLLLVASTLTMKLPRNTLLLEEELADLLLAHAHPEARHPEGACPCRESPGGAAVYCRLGLPPDPDLATGGGSSDTFAASDALVNTTASATTGIAAGDAGDSLSGATPGTGSNSSSSSSSNSSEPAHHRLAVLIPYRDREKHLEVLLAELRPHLDRQQRAYDVFVVEQADSLLFNRGLLLNAAVQLLQGSAYDYYVFQDVDTIPLEKGAIQYSFPAGPAPLHLTPHWLHPKSNFEDFFGGLVIMTDQQLRRINGFGTQFWGWGREDDNLRERLVQAGMWPPQYPISAKRAGRLSKRTYFRHQDHQQAAELRAADDGGGSVQYFQENPRIPYRGAKIMSSQPQFLRDFETGLNTTMFRVLSIGPFLNATRVSLQLYCNLTATPWCQQQAIGTRHAPAIKHAAAVHAVSGS</sequence>
<dbReference type="EMBL" id="SIDB01000012">
    <property type="protein sequence ID" value="KAI3425319.1"/>
    <property type="molecule type" value="Genomic_DNA"/>
</dbReference>
<comment type="pathway">
    <text evidence="2">Protein modification; protein glycosylation.</text>
</comment>
<dbReference type="GO" id="GO:0005975">
    <property type="term" value="P:carbohydrate metabolic process"/>
    <property type="evidence" value="ECO:0007669"/>
    <property type="project" value="InterPro"/>
</dbReference>
<dbReference type="GO" id="GO:0005794">
    <property type="term" value="C:Golgi apparatus"/>
    <property type="evidence" value="ECO:0007669"/>
    <property type="project" value="TreeGrafter"/>
</dbReference>
<reference evidence="15" key="1">
    <citation type="journal article" date="2019" name="Plant J.">
        <title>Chlorella vulgaris genome assembly and annotation reveals the molecular basis for metabolic acclimation to high light conditions.</title>
        <authorList>
            <person name="Cecchin M."/>
            <person name="Marcolungo L."/>
            <person name="Rossato M."/>
            <person name="Girolomoni L."/>
            <person name="Cosentino E."/>
            <person name="Cuine S."/>
            <person name="Li-Beisson Y."/>
            <person name="Delledonne M."/>
            <person name="Ballottari M."/>
        </authorList>
    </citation>
    <scope>NUCLEOTIDE SEQUENCE</scope>
    <source>
        <strain evidence="15">211/11P</strain>
    </source>
</reference>
<evidence type="ECO:0000313" key="15">
    <source>
        <dbReference type="EMBL" id="KAI3425319.1"/>
    </source>
</evidence>
<keyword evidence="6 12" id="KW-0812">Transmembrane</keyword>
<keyword evidence="16" id="KW-1185">Reference proteome</keyword>
<dbReference type="InterPro" id="IPR027995">
    <property type="entry name" value="Galactosyl_T_N"/>
</dbReference>
<evidence type="ECO:0000256" key="8">
    <source>
        <dbReference type="ARBA" id="ARBA00022989"/>
    </source>
</evidence>
<reference evidence="15" key="2">
    <citation type="submission" date="2020-11" db="EMBL/GenBank/DDBJ databases">
        <authorList>
            <person name="Cecchin M."/>
            <person name="Marcolungo L."/>
            <person name="Rossato M."/>
            <person name="Girolomoni L."/>
            <person name="Cosentino E."/>
            <person name="Cuine S."/>
            <person name="Li-Beisson Y."/>
            <person name="Delledonne M."/>
            <person name="Ballottari M."/>
        </authorList>
    </citation>
    <scope>NUCLEOTIDE SEQUENCE</scope>
    <source>
        <strain evidence="15">211/11P</strain>
        <tissue evidence="15">Whole cell</tissue>
    </source>
</reference>
<evidence type="ECO:0000256" key="9">
    <source>
        <dbReference type="ARBA" id="ARBA00023136"/>
    </source>
</evidence>
<evidence type="ECO:0000313" key="16">
    <source>
        <dbReference type="Proteomes" id="UP001055712"/>
    </source>
</evidence>
<dbReference type="SUPFAM" id="SSF53448">
    <property type="entry name" value="Nucleotide-diphospho-sugar transferases"/>
    <property type="match status" value="1"/>
</dbReference>
<protein>
    <submittedName>
        <fullName evidence="15">Uncharacterized protein</fullName>
    </submittedName>
</protein>
<dbReference type="PANTHER" id="PTHR19300:SF57">
    <property type="entry name" value="BETA-1,4-N-ACETYLGALACTOSAMINYLTRANSFERASE"/>
    <property type="match status" value="1"/>
</dbReference>
<evidence type="ECO:0000256" key="10">
    <source>
        <dbReference type="ARBA" id="ARBA00023180"/>
    </source>
</evidence>
<evidence type="ECO:0000256" key="2">
    <source>
        <dbReference type="ARBA" id="ARBA00004922"/>
    </source>
</evidence>
<keyword evidence="8 12" id="KW-1133">Transmembrane helix</keyword>
<comment type="similarity">
    <text evidence="3">Belongs to the glycosyltransferase 7 family.</text>
</comment>
<keyword evidence="7" id="KW-0735">Signal-anchor</keyword>
<dbReference type="GO" id="GO:0016020">
    <property type="term" value="C:membrane"/>
    <property type="evidence" value="ECO:0007669"/>
    <property type="project" value="UniProtKB-SubCell"/>
</dbReference>
<accession>A0A9D4YTN7</accession>
<dbReference type="Pfam" id="PF02709">
    <property type="entry name" value="Glyco_transf_7C"/>
    <property type="match status" value="1"/>
</dbReference>
<comment type="caution">
    <text evidence="15">The sequence shown here is derived from an EMBL/GenBank/DDBJ whole genome shotgun (WGS) entry which is preliminary data.</text>
</comment>
<organism evidence="15 16">
    <name type="scientific">Chlorella vulgaris</name>
    <name type="common">Green alga</name>
    <dbReference type="NCBI Taxonomy" id="3077"/>
    <lineage>
        <taxon>Eukaryota</taxon>
        <taxon>Viridiplantae</taxon>
        <taxon>Chlorophyta</taxon>
        <taxon>core chlorophytes</taxon>
        <taxon>Trebouxiophyceae</taxon>
        <taxon>Chlorellales</taxon>
        <taxon>Chlorellaceae</taxon>
        <taxon>Chlorella clade</taxon>
        <taxon>Chlorella</taxon>
    </lineage>
</organism>
<evidence type="ECO:0000259" key="13">
    <source>
        <dbReference type="Pfam" id="PF02709"/>
    </source>
</evidence>
<dbReference type="PRINTS" id="PR02050">
    <property type="entry name" value="B14GALTRFASE"/>
</dbReference>
<evidence type="ECO:0000256" key="5">
    <source>
        <dbReference type="ARBA" id="ARBA00022679"/>
    </source>
</evidence>
<keyword evidence="10" id="KW-0325">Glycoprotein</keyword>
<dbReference type="InterPro" id="IPR029044">
    <property type="entry name" value="Nucleotide-diphossugar_trans"/>
</dbReference>
<feature type="transmembrane region" description="Helical" evidence="12">
    <location>
        <begin position="24"/>
        <end position="43"/>
    </location>
</feature>
<feature type="domain" description="Galactosyltransferase C-terminal" evidence="13">
    <location>
        <begin position="260"/>
        <end position="312"/>
    </location>
</feature>
<proteinExistence type="inferred from homology"/>
<evidence type="ECO:0000256" key="3">
    <source>
        <dbReference type="ARBA" id="ARBA00005735"/>
    </source>
</evidence>
<evidence type="ECO:0000256" key="11">
    <source>
        <dbReference type="SAM" id="MobiDB-lite"/>
    </source>
</evidence>
<dbReference type="AlphaFoldDB" id="A0A9D4YTN7"/>
<keyword evidence="4" id="KW-0328">Glycosyltransferase</keyword>
<dbReference type="GO" id="GO:0008378">
    <property type="term" value="F:galactosyltransferase activity"/>
    <property type="evidence" value="ECO:0007669"/>
    <property type="project" value="TreeGrafter"/>
</dbReference>
<evidence type="ECO:0000256" key="7">
    <source>
        <dbReference type="ARBA" id="ARBA00022968"/>
    </source>
</evidence>
<keyword evidence="9 12" id="KW-0472">Membrane</keyword>
<name>A0A9D4YTN7_CHLVU</name>
<evidence type="ECO:0000256" key="6">
    <source>
        <dbReference type="ARBA" id="ARBA00022692"/>
    </source>
</evidence>
<dbReference type="InterPro" id="IPR027791">
    <property type="entry name" value="Galactosyl_T_C"/>
</dbReference>
<dbReference type="Proteomes" id="UP001055712">
    <property type="component" value="Unassembled WGS sequence"/>
</dbReference>
<evidence type="ECO:0000256" key="4">
    <source>
        <dbReference type="ARBA" id="ARBA00022676"/>
    </source>
</evidence>
<dbReference type="Gene3D" id="3.90.550.10">
    <property type="entry name" value="Spore Coat Polysaccharide Biosynthesis Protein SpsA, Chain A"/>
    <property type="match status" value="1"/>
</dbReference>
<dbReference type="InterPro" id="IPR003859">
    <property type="entry name" value="Galactosyl_T"/>
</dbReference>
<dbReference type="PANTHER" id="PTHR19300">
    <property type="entry name" value="BETA-1,4-GALACTOSYLTRANSFERASE"/>
    <property type="match status" value="1"/>
</dbReference>